<dbReference type="PROSITE" id="PS50948">
    <property type="entry name" value="PAN"/>
    <property type="match status" value="1"/>
</dbReference>
<dbReference type="PANTHER" id="PTHR33946">
    <property type="match status" value="1"/>
</dbReference>
<keyword evidence="1" id="KW-0677">Repeat</keyword>
<protein>
    <recommendedName>
        <fullName evidence="3">Apple domain-containing protein</fullName>
    </recommendedName>
</protein>
<evidence type="ECO:0000313" key="5">
    <source>
        <dbReference type="Proteomes" id="UP001209570"/>
    </source>
</evidence>
<dbReference type="SMART" id="SM00223">
    <property type="entry name" value="APPLE"/>
    <property type="match status" value="3"/>
</dbReference>
<name>A0AAD5L9L4_PYTIN</name>
<dbReference type="Proteomes" id="UP001209570">
    <property type="component" value="Unassembled WGS sequence"/>
</dbReference>
<feature type="domain" description="Apple" evidence="3">
    <location>
        <begin position="157"/>
        <end position="227"/>
    </location>
</feature>
<evidence type="ECO:0000256" key="2">
    <source>
        <dbReference type="ARBA" id="ARBA00023157"/>
    </source>
</evidence>
<dbReference type="InterPro" id="IPR003609">
    <property type="entry name" value="Pan_app"/>
</dbReference>
<comment type="caution">
    <text evidence="4">The sequence shown here is derived from an EMBL/GenBank/DDBJ whole genome shotgun (WGS) entry which is preliminary data.</text>
</comment>
<sequence length="227" mass="24474">MRYPIRPFCPLEKGFDFVGNDIASVQGPWGNCCDECAKTAGCRAWTWTDFNGGTCWLKSDRGNVKPNLDAISASIYEDLTPHPPQVDVDFEGSDIGNVPAGQPADCDGACRNTPTCRAYSWTDFNGGTCWLKFDVGQPVRKTGVTSGSPFPYGDRLCVRERGLDFVGNDIGSVPGAFQSDCCDICKKRDDCRAFTWTGFNGGTCWLKSGKGDAVENSAAVSAVVSFA</sequence>
<dbReference type="PANTHER" id="PTHR33946:SF4">
    <property type="entry name" value="COAGULATION FACTOR XI"/>
    <property type="match status" value="1"/>
</dbReference>
<dbReference type="InterPro" id="IPR000177">
    <property type="entry name" value="Apple"/>
</dbReference>
<dbReference type="CDD" id="cd01100">
    <property type="entry name" value="APPLE_Factor_XI_like"/>
    <property type="match status" value="2"/>
</dbReference>
<proteinExistence type="predicted"/>
<dbReference type="Gene3D" id="3.50.4.10">
    <property type="entry name" value="Hepatocyte Growth Factor"/>
    <property type="match status" value="3"/>
</dbReference>
<keyword evidence="5" id="KW-1185">Reference proteome</keyword>
<evidence type="ECO:0000313" key="4">
    <source>
        <dbReference type="EMBL" id="KAJ0391282.1"/>
    </source>
</evidence>
<gene>
    <name evidence="4" type="ORF">P43SY_010793</name>
</gene>
<accession>A0AAD5L9L4</accession>
<dbReference type="GO" id="GO:0005576">
    <property type="term" value="C:extracellular region"/>
    <property type="evidence" value="ECO:0007669"/>
    <property type="project" value="InterPro"/>
</dbReference>
<dbReference type="EMBL" id="JAKCXM010001154">
    <property type="protein sequence ID" value="KAJ0391282.1"/>
    <property type="molecule type" value="Genomic_DNA"/>
</dbReference>
<organism evidence="4 5">
    <name type="scientific">Pythium insidiosum</name>
    <name type="common">Pythiosis disease agent</name>
    <dbReference type="NCBI Taxonomy" id="114742"/>
    <lineage>
        <taxon>Eukaryota</taxon>
        <taxon>Sar</taxon>
        <taxon>Stramenopiles</taxon>
        <taxon>Oomycota</taxon>
        <taxon>Peronosporomycetes</taxon>
        <taxon>Pythiales</taxon>
        <taxon>Pythiaceae</taxon>
        <taxon>Pythium</taxon>
    </lineage>
</organism>
<keyword evidence="2" id="KW-1015">Disulfide bond</keyword>
<dbReference type="Pfam" id="PF14295">
    <property type="entry name" value="PAN_4"/>
    <property type="match status" value="3"/>
</dbReference>
<evidence type="ECO:0000259" key="3">
    <source>
        <dbReference type="PROSITE" id="PS50948"/>
    </source>
</evidence>
<dbReference type="AlphaFoldDB" id="A0AAD5L9L4"/>
<dbReference type="GO" id="GO:0006508">
    <property type="term" value="P:proteolysis"/>
    <property type="evidence" value="ECO:0007669"/>
    <property type="project" value="InterPro"/>
</dbReference>
<evidence type="ECO:0000256" key="1">
    <source>
        <dbReference type="ARBA" id="ARBA00022737"/>
    </source>
</evidence>
<reference evidence="4" key="1">
    <citation type="submission" date="2021-12" db="EMBL/GenBank/DDBJ databases">
        <title>Prjna785345.</title>
        <authorList>
            <person name="Rujirawat T."/>
            <person name="Krajaejun T."/>
        </authorList>
    </citation>
    <scope>NUCLEOTIDE SEQUENCE</scope>
    <source>
        <strain evidence="4">Pi057C3</strain>
    </source>
</reference>